<dbReference type="InterPro" id="IPR011009">
    <property type="entry name" value="Kinase-like_dom_sf"/>
</dbReference>
<dbReference type="SUPFAM" id="SSF56112">
    <property type="entry name" value="Protein kinase-like (PK-like)"/>
    <property type="match status" value="1"/>
</dbReference>
<evidence type="ECO:0000256" key="4">
    <source>
        <dbReference type="PROSITE-ProRule" id="PRU10141"/>
    </source>
</evidence>
<dbReference type="GO" id="GO:0005524">
    <property type="term" value="F:ATP binding"/>
    <property type="evidence" value="ECO:0007669"/>
    <property type="project" value="UniProtKB-UniRule"/>
</dbReference>
<keyword evidence="5" id="KW-0175">Coiled coil</keyword>
<feature type="domain" description="Protein kinase" evidence="6">
    <location>
        <begin position="1"/>
        <end position="256"/>
    </location>
</feature>
<dbReference type="InterPro" id="IPR017441">
    <property type="entry name" value="Protein_kinase_ATP_BS"/>
</dbReference>
<proteinExistence type="predicted"/>
<evidence type="ECO:0000256" key="3">
    <source>
        <dbReference type="ARBA" id="ARBA00022840"/>
    </source>
</evidence>
<reference evidence="7" key="1">
    <citation type="journal article" date="2020" name="J. Eukaryot. Microbiol.">
        <title>De novo Sequencing, Assembly and Annotation of the Transcriptome for the Free-Living Testate Amoeba Arcella intermedia.</title>
        <authorList>
            <person name="Ribeiro G.M."/>
            <person name="Porfirio-Sousa A.L."/>
            <person name="Maurer-Alcala X.X."/>
            <person name="Katz L.A."/>
            <person name="Lahr D.J.G."/>
        </authorList>
    </citation>
    <scope>NUCLEOTIDE SEQUENCE</scope>
</reference>
<feature type="binding site" evidence="4">
    <location>
        <position position="26"/>
    </location>
    <ligand>
        <name>ATP</name>
        <dbReference type="ChEBI" id="CHEBI:30616"/>
    </ligand>
</feature>
<evidence type="ECO:0000259" key="6">
    <source>
        <dbReference type="PROSITE" id="PS50011"/>
    </source>
</evidence>
<dbReference type="CDD" id="cd05122">
    <property type="entry name" value="PKc_STE"/>
    <property type="match status" value="1"/>
</dbReference>
<feature type="coiled-coil region" evidence="5">
    <location>
        <begin position="486"/>
        <end position="513"/>
    </location>
</feature>
<evidence type="ECO:0000256" key="2">
    <source>
        <dbReference type="ARBA" id="ARBA00022741"/>
    </source>
</evidence>
<dbReference type="SMART" id="SM00220">
    <property type="entry name" value="S_TKc"/>
    <property type="match status" value="1"/>
</dbReference>
<dbReference type="PROSITE" id="PS00107">
    <property type="entry name" value="PROTEIN_KINASE_ATP"/>
    <property type="match status" value="1"/>
</dbReference>
<dbReference type="EMBL" id="GIBP01000961">
    <property type="protein sequence ID" value="NDV29930.1"/>
    <property type="molecule type" value="Transcribed_RNA"/>
</dbReference>
<dbReference type="GO" id="GO:0005737">
    <property type="term" value="C:cytoplasm"/>
    <property type="evidence" value="ECO:0007669"/>
    <property type="project" value="TreeGrafter"/>
</dbReference>
<keyword evidence="2 4" id="KW-0547">Nucleotide-binding</keyword>
<dbReference type="InterPro" id="IPR000719">
    <property type="entry name" value="Prot_kinase_dom"/>
</dbReference>
<keyword evidence="3 4" id="KW-0067">ATP-binding</keyword>
<dbReference type="PANTHER" id="PTHR48012:SF2">
    <property type="entry name" value="STERILE20-LIKE KINASE, ISOFORM B"/>
    <property type="match status" value="1"/>
</dbReference>
<dbReference type="GO" id="GO:0004674">
    <property type="term" value="F:protein serine/threonine kinase activity"/>
    <property type="evidence" value="ECO:0007669"/>
    <property type="project" value="UniProtKB-EC"/>
</dbReference>
<accession>A0A6B2KYW5</accession>
<dbReference type="EC" id="2.7.11.1" evidence="1"/>
<protein>
    <recommendedName>
        <fullName evidence="1">non-specific serine/threonine protein kinase</fullName>
        <ecNumber evidence="1">2.7.11.1</ecNumber>
    </recommendedName>
</protein>
<dbReference type="InterPro" id="IPR050629">
    <property type="entry name" value="STE20/SPS1-PAK"/>
</dbReference>
<dbReference type="Pfam" id="PF00069">
    <property type="entry name" value="Pkinase"/>
    <property type="match status" value="1"/>
</dbReference>
<name>A0A6B2KYW5_9EUKA</name>
<evidence type="ECO:0000256" key="1">
    <source>
        <dbReference type="ARBA" id="ARBA00012513"/>
    </source>
</evidence>
<evidence type="ECO:0000313" key="7">
    <source>
        <dbReference type="EMBL" id="NDV29930.1"/>
    </source>
</evidence>
<evidence type="ECO:0000256" key="5">
    <source>
        <dbReference type="SAM" id="Coils"/>
    </source>
</evidence>
<dbReference type="AlphaFoldDB" id="A0A6B2KYW5"/>
<dbReference type="PROSITE" id="PS00108">
    <property type="entry name" value="PROTEIN_KINASE_ST"/>
    <property type="match status" value="1"/>
</dbReference>
<dbReference type="Gene3D" id="1.10.510.10">
    <property type="entry name" value="Transferase(Phosphotransferase) domain 1"/>
    <property type="match status" value="1"/>
</dbReference>
<dbReference type="PROSITE" id="PS50011">
    <property type="entry name" value="PROTEIN_KINASE_DOM"/>
    <property type="match status" value="1"/>
</dbReference>
<sequence length="683" mass="78685">MIGRGGFATIYKAYDKESKRVFAVKKVDFQCLSETEKLQLLVRELLVLHITNHPNLVKMEDAYLHSENLDIVLEYCGFGSLSDLTKGRPLSEEQSIYCLWNTLQGLSVLHSIGICHRDIKGSNILITSEGEVKLSDFGTAARVLPLSRRKTFVGTPYWMPPEVAKSGVSSSLVGYGLSADVWSIGITAIELLMGKPPNSDMLPMSLIYKLASMNTPVPTIPEYLCSDLYNDFVMKCLCNDPDARPSVEDLKDHPVFNEIRKGNPLQSPLLKIERPIKKDQTESKIETIHTLNTLPCDTSDNYWSNWSVTDVASTVDILAAQSGPPRALDVKDSHVSAFIKNAMGEVRGLQRKHQKEQRELTKKCSKQIENTLKNYERWISEGRKMKLAQIQTTIAADTDRLVYIIRAFENPSFVLERKRRKIINKINEFCEFQQPNVLEELKTLYEQIQRRETDFYKEIHVIENNLFALQHKLLIQHLKDMQNEIVANQKKKIDNMYQVLQKFSNETKTLENKDLLLTRAMDHADREFEELKKFQNHEKRDLDDEIAKAKAILDNLHKETERFLKLKEDKLKNVVDTRTSQLNLIETLIDKIIQYSRLHNLEVPFRKGGVCDFSEIFRNEAKHQFEICKLSHRYQKLIDDQKEASERMGRAAAECRSCVYLNELFGIMVSATRKEESDFDIDT</sequence>
<organism evidence="7">
    <name type="scientific">Arcella intermedia</name>
    <dbReference type="NCBI Taxonomy" id="1963864"/>
    <lineage>
        <taxon>Eukaryota</taxon>
        <taxon>Amoebozoa</taxon>
        <taxon>Tubulinea</taxon>
        <taxon>Elardia</taxon>
        <taxon>Arcellinida</taxon>
        <taxon>Sphaerothecina</taxon>
        <taxon>Arcellidae</taxon>
        <taxon>Arcella</taxon>
    </lineage>
</organism>
<dbReference type="PANTHER" id="PTHR48012">
    <property type="entry name" value="STERILE20-LIKE KINASE, ISOFORM B-RELATED"/>
    <property type="match status" value="1"/>
</dbReference>
<dbReference type="InterPro" id="IPR008271">
    <property type="entry name" value="Ser/Thr_kinase_AS"/>
</dbReference>